<dbReference type="RefSeq" id="WP_316898099.1">
    <property type="nucleotide sequence ID" value="NZ_CATWHI010000001.1"/>
</dbReference>
<dbReference type="PRINTS" id="PR00040">
    <property type="entry name" value="HTHMERR"/>
</dbReference>
<dbReference type="Pfam" id="PF13411">
    <property type="entry name" value="MerR_1"/>
    <property type="match status" value="1"/>
</dbReference>
<evidence type="ECO:0000313" key="6">
    <source>
        <dbReference type="EMBL" id="CAJ0735772.1"/>
    </source>
</evidence>
<feature type="domain" description="HTH merR-type" evidence="5">
    <location>
        <begin position="17"/>
        <end position="85"/>
    </location>
</feature>
<dbReference type="PROSITE" id="PS50937">
    <property type="entry name" value="HTH_MERR_2"/>
    <property type="match status" value="1"/>
</dbReference>
<gene>
    <name evidence="6" type="primary">cueR</name>
    <name evidence="6" type="ORF">R16034_00252</name>
</gene>
<evidence type="ECO:0000256" key="4">
    <source>
        <dbReference type="ARBA" id="ARBA00023163"/>
    </source>
</evidence>
<evidence type="ECO:0000313" key="7">
    <source>
        <dbReference type="Proteomes" id="UP001189225"/>
    </source>
</evidence>
<comment type="caution">
    <text evidence="6">The sequence shown here is derived from an EMBL/GenBank/DDBJ whole genome shotgun (WGS) entry which is preliminary data.</text>
</comment>
<keyword evidence="4" id="KW-0804">Transcription</keyword>
<dbReference type="PANTHER" id="PTHR30204:SF69">
    <property type="entry name" value="MERR-FAMILY TRANSCRIPTIONAL REGULATOR"/>
    <property type="match status" value="1"/>
</dbReference>
<dbReference type="InterPro" id="IPR047057">
    <property type="entry name" value="MerR_fam"/>
</dbReference>
<reference evidence="6 7" key="1">
    <citation type="submission" date="2023-07" db="EMBL/GenBank/DDBJ databases">
        <authorList>
            <person name="Peeters C."/>
        </authorList>
    </citation>
    <scope>NUCLEOTIDE SEQUENCE [LARGE SCALE GENOMIC DNA]</scope>
    <source>
        <strain evidence="6 7">R-16034</strain>
    </source>
</reference>
<name>A0AB72WWS2_9RALS</name>
<dbReference type="Proteomes" id="UP001189225">
    <property type="component" value="Unassembled WGS sequence"/>
</dbReference>
<sequence>MPALPASNSASNARTGDISIGDLAAATGVSRDGLRFYEARGLIRARRRSNGYRAYPPETVELVQYVRTAQQLGFTLAEIGEGMAQVWQQPDIDAAVTALLREKLAAIDVRIASLQATRDALAARVGMPCPLAPA</sequence>
<accession>A0AB72WWS2</accession>
<dbReference type="SUPFAM" id="SSF46955">
    <property type="entry name" value="Putative DNA-binding domain"/>
    <property type="match status" value="1"/>
</dbReference>
<keyword evidence="3" id="KW-0238">DNA-binding</keyword>
<keyword evidence="2" id="KW-0805">Transcription regulation</keyword>
<evidence type="ECO:0000256" key="3">
    <source>
        <dbReference type="ARBA" id="ARBA00023125"/>
    </source>
</evidence>
<keyword evidence="7" id="KW-1185">Reference proteome</keyword>
<dbReference type="EMBL" id="CATWHI010000001">
    <property type="protein sequence ID" value="CAJ0735772.1"/>
    <property type="molecule type" value="Genomic_DNA"/>
</dbReference>
<dbReference type="SMART" id="SM00422">
    <property type="entry name" value="HTH_MERR"/>
    <property type="match status" value="1"/>
</dbReference>
<protein>
    <submittedName>
        <fullName evidence="6">HTH-type transcriptional regulator CueR</fullName>
    </submittedName>
</protein>
<proteinExistence type="predicted"/>
<evidence type="ECO:0000256" key="2">
    <source>
        <dbReference type="ARBA" id="ARBA00023015"/>
    </source>
</evidence>
<dbReference type="AlphaFoldDB" id="A0AB72WWS2"/>
<dbReference type="InterPro" id="IPR000551">
    <property type="entry name" value="MerR-type_HTH_dom"/>
</dbReference>
<dbReference type="GO" id="GO:0003700">
    <property type="term" value="F:DNA-binding transcription factor activity"/>
    <property type="evidence" value="ECO:0007669"/>
    <property type="project" value="InterPro"/>
</dbReference>
<dbReference type="InterPro" id="IPR009061">
    <property type="entry name" value="DNA-bd_dom_put_sf"/>
</dbReference>
<keyword evidence="1" id="KW-0678">Repressor</keyword>
<evidence type="ECO:0000256" key="1">
    <source>
        <dbReference type="ARBA" id="ARBA00022491"/>
    </source>
</evidence>
<dbReference type="PANTHER" id="PTHR30204">
    <property type="entry name" value="REDOX-CYCLING DRUG-SENSING TRANSCRIPTIONAL ACTIVATOR SOXR"/>
    <property type="match status" value="1"/>
</dbReference>
<organism evidence="6 7">
    <name type="scientific">Ralstonia edaphi</name>
    <dbReference type="NCBI Taxonomy" id="3058599"/>
    <lineage>
        <taxon>Bacteria</taxon>
        <taxon>Pseudomonadati</taxon>
        <taxon>Pseudomonadota</taxon>
        <taxon>Betaproteobacteria</taxon>
        <taxon>Burkholderiales</taxon>
        <taxon>Burkholderiaceae</taxon>
        <taxon>Ralstonia</taxon>
    </lineage>
</organism>
<dbReference type="Gene3D" id="1.10.1660.10">
    <property type="match status" value="1"/>
</dbReference>
<dbReference type="GO" id="GO:0003677">
    <property type="term" value="F:DNA binding"/>
    <property type="evidence" value="ECO:0007669"/>
    <property type="project" value="UniProtKB-KW"/>
</dbReference>
<evidence type="ECO:0000259" key="5">
    <source>
        <dbReference type="PROSITE" id="PS50937"/>
    </source>
</evidence>
<dbReference type="PROSITE" id="PS00552">
    <property type="entry name" value="HTH_MERR_1"/>
    <property type="match status" value="1"/>
</dbReference>